<comment type="caution">
    <text evidence="5">The sequence shown here is derived from an EMBL/GenBank/DDBJ whole genome shotgun (WGS) entry which is preliminary data.</text>
</comment>
<dbReference type="SUPFAM" id="SSF53335">
    <property type="entry name" value="S-adenosyl-L-methionine-dependent methyltransferases"/>
    <property type="match status" value="1"/>
</dbReference>
<protein>
    <recommendedName>
        <fullName evidence="4">THUMP domain-containing protein</fullName>
    </recommendedName>
</protein>
<dbReference type="InterPro" id="IPR029063">
    <property type="entry name" value="SAM-dependent_MTases_sf"/>
</dbReference>
<dbReference type="PROSITE" id="PS00092">
    <property type="entry name" value="N6_MTASE"/>
    <property type="match status" value="1"/>
</dbReference>
<dbReference type="GO" id="GO:0008990">
    <property type="term" value="F:rRNA (guanine-N2-)-methyltransferase activity"/>
    <property type="evidence" value="ECO:0007669"/>
    <property type="project" value="TreeGrafter"/>
</dbReference>
<dbReference type="PANTHER" id="PTHR47313">
    <property type="entry name" value="RIBOSOMAL RNA LARGE SUBUNIT METHYLTRANSFERASE K/L"/>
    <property type="match status" value="1"/>
</dbReference>
<dbReference type="Gene3D" id="3.30.2130.30">
    <property type="match status" value="1"/>
</dbReference>
<evidence type="ECO:0000256" key="2">
    <source>
        <dbReference type="ARBA" id="ARBA00022679"/>
    </source>
</evidence>
<evidence type="ECO:0000259" key="4">
    <source>
        <dbReference type="PROSITE" id="PS51165"/>
    </source>
</evidence>
<dbReference type="OrthoDB" id="9809404at2"/>
<organism evidence="5 6">
    <name type="scientific">Sutterella wadsworthensis 2_1_59BFAA</name>
    <dbReference type="NCBI Taxonomy" id="742823"/>
    <lineage>
        <taxon>Bacteria</taxon>
        <taxon>Pseudomonadati</taxon>
        <taxon>Pseudomonadota</taxon>
        <taxon>Betaproteobacteria</taxon>
        <taxon>Burkholderiales</taxon>
        <taxon>Sutterellaceae</taxon>
        <taxon>Sutterella</taxon>
    </lineage>
</organism>
<dbReference type="InterPro" id="IPR053943">
    <property type="entry name" value="RlmKL-like_Mtase_CS"/>
</dbReference>
<dbReference type="STRING" id="742823.HMPREF9465_01528"/>
<dbReference type="InterPro" id="IPR004114">
    <property type="entry name" value="THUMP_dom"/>
</dbReference>
<evidence type="ECO:0000256" key="3">
    <source>
        <dbReference type="PROSITE-ProRule" id="PRU00529"/>
    </source>
</evidence>
<dbReference type="SMART" id="SM00981">
    <property type="entry name" value="THUMP"/>
    <property type="match status" value="1"/>
</dbReference>
<keyword evidence="2" id="KW-0808">Transferase</keyword>
<dbReference type="HOGENOM" id="CLU_032119_3_0_4"/>
<dbReference type="Proteomes" id="UP000005835">
    <property type="component" value="Unassembled WGS sequence"/>
</dbReference>
<sequence length="397" mass="43903">MANLSFYAVCPFGLEELLAGEISACGAERIRAARGGVSFSGSAATAMAVCLNSRLASRVLMKVAEASYWDTRDIYEMAADTPWEKWFGPDLTIKVSANGQRCPLESIDFAVLRIKDGICDRFRDLAGRRPDVERYNPDVRIAAFLTYDTCTFYLDLAGEALFKRGWRLTHGEAPLKENLAAGLLMLSGWDPSQTLIDPFCGSGTIGIEAAQMAAGMAPGLNRRFAFEKLEGFDVDLWAEMKEDARAAVNRHVRIRIAGSDISSLVVEKAEENARRAGLGDMLDDGRLTFRQGDAREACPEEGMAPGLLIANPPYGEQSNPKSASIQSMMKHVADNLKANFAGWTAWMLTSDRTLPQQMRLKESRKTVLFNGPLECRFFRFDMVAGSNRRKPREEADE</sequence>
<dbReference type="PANTHER" id="PTHR47313:SF1">
    <property type="entry name" value="RIBOSOMAL RNA LARGE SUBUNIT METHYLTRANSFERASE K_L"/>
    <property type="match status" value="1"/>
</dbReference>
<dbReference type="PROSITE" id="PS51165">
    <property type="entry name" value="THUMP"/>
    <property type="match status" value="1"/>
</dbReference>
<dbReference type="GO" id="GO:0070043">
    <property type="term" value="F:rRNA (guanine-N7-)-methyltransferase activity"/>
    <property type="evidence" value="ECO:0007669"/>
    <property type="project" value="TreeGrafter"/>
</dbReference>
<dbReference type="InterPro" id="IPR000241">
    <property type="entry name" value="RlmKL-like_Mtase"/>
</dbReference>
<dbReference type="InterPro" id="IPR002052">
    <property type="entry name" value="DNA_methylase_N6_adenine_CS"/>
</dbReference>
<evidence type="ECO:0000313" key="5">
    <source>
        <dbReference type="EMBL" id="EKB30838.1"/>
    </source>
</evidence>
<keyword evidence="3" id="KW-0694">RNA-binding</keyword>
<dbReference type="AlphaFoldDB" id="K1JW50"/>
<dbReference type="GO" id="GO:0003723">
    <property type="term" value="F:RNA binding"/>
    <property type="evidence" value="ECO:0007669"/>
    <property type="project" value="UniProtKB-UniRule"/>
</dbReference>
<name>K1JW50_9BURK</name>
<dbReference type="EMBL" id="ADMG01000035">
    <property type="protein sequence ID" value="EKB30838.1"/>
    <property type="molecule type" value="Genomic_DNA"/>
</dbReference>
<keyword evidence="6" id="KW-1185">Reference proteome</keyword>
<dbReference type="PROSITE" id="PS01261">
    <property type="entry name" value="UPF0020"/>
    <property type="match status" value="1"/>
</dbReference>
<dbReference type="Pfam" id="PF22020">
    <property type="entry name" value="RlmL_1st"/>
    <property type="match status" value="1"/>
</dbReference>
<dbReference type="RefSeq" id="WP_005435729.1">
    <property type="nucleotide sequence ID" value="NZ_JH815517.1"/>
</dbReference>
<gene>
    <name evidence="5" type="ORF">HMPREF9465_01528</name>
</gene>
<dbReference type="Gene3D" id="3.40.50.150">
    <property type="entry name" value="Vaccinia Virus protein VP39"/>
    <property type="match status" value="1"/>
</dbReference>
<evidence type="ECO:0000313" key="6">
    <source>
        <dbReference type="Proteomes" id="UP000005835"/>
    </source>
</evidence>
<dbReference type="InterPro" id="IPR054170">
    <property type="entry name" value="RlmL_1st"/>
</dbReference>
<dbReference type="Pfam" id="PF02926">
    <property type="entry name" value="THUMP"/>
    <property type="match status" value="1"/>
</dbReference>
<dbReference type="CDD" id="cd11715">
    <property type="entry name" value="THUMP_AdoMetMT"/>
    <property type="match status" value="1"/>
</dbReference>
<feature type="domain" description="THUMP" evidence="4">
    <location>
        <begin position="45"/>
        <end position="156"/>
    </location>
</feature>
<dbReference type="PATRIC" id="fig|742823.3.peg.1519"/>
<dbReference type="Pfam" id="PF01170">
    <property type="entry name" value="UPF0020"/>
    <property type="match status" value="1"/>
</dbReference>
<accession>K1JW50</accession>
<evidence type="ECO:0000256" key="1">
    <source>
        <dbReference type="ARBA" id="ARBA00022603"/>
    </source>
</evidence>
<proteinExistence type="predicted"/>
<dbReference type="eggNOG" id="COG0116">
    <property type="taxonomic scope" value="Bacteria"/>
</dbReference>
<keyword evidence="1" id="KW-0489">Methyltransferase</keyword>
<reference evidence="5 6" key="1">
    <citation type="submission" date="2012-05" db="EMBL/GenBank/DDBJ databases">
        <title>The Genome Sequence of Sutterella wadsworthensis 2_1_59BFAA.</title>
        <authorList>
            <consortium name="The Broad Institute Genome Sequencing Platform"/>
            <person name="Earl A."/>
            <person name="Ward D."/>
            <person name="Feldgarden M."/>
            <person name="Gevers D."/>
            <person name="Daigneault M."/>
            <person name="Strauss J."/>
            <person name="Allen-Vercoe E."/>
            <person name="Walker B."/>
            <person name="Young S.K."/>
            <person name="Zeng Q."/>
            <person name="Gargeya S."/>
            <person name="Fitzgerald M."/>
            <person name="Haas B."/>
            <person name="Abouelleil A."/>
            <person name="Alvarado L."/>
            <person name="Arachchi H.M."/>
            <person name="Berlin A.M."/>
            <person name="Chapman S.B."/>
            <person name="Goldberg J."/>
            <person name="Griggs A."/>
            <person name="Gujja S."/>
            <person name="Hansen M."/>
            <person name="Howarth C."/>
            <person name="Imamovic A."/>
            <person name="Larimer J."/>
            <person name="McCowen C."/>
            <person name="Montmayeur A."/>
            <person name="Murphy C."/>
            <person name="Neiman D."/>
            <person name="Pearson M."/>
            <person name="Priest M."/>
            <person name="Roberts A."/>
            <person name="Saif S."/>
            <person name="Shea T."/>
            <person name="Sisk P."/>
            <person name="Sykes S."/>
            <person name="Wortman J."/>
            <person name="Nusbaum C."/>
            <person name="Birren B."/>
        </authorList>
    </citation>
    <scope>NUCLEOTIDE SEQUENCE [LARGE SCALE GENOMIC DNA]</scope>
    <source>
        <strain evidence="5 6">2_1_59BFAA</strain>
    </source>
</reference>